<evidence type="ECO:0000313" key="2">
    <source>
        <dbReference type="Proteomes" id="UP001529085"/>
    </source>
</evidence>
<name>A0ABT6G299_9FLAO</name>
<keyword evidence="2" id="KW-1185">Reference proteome</keyword>
<dbReference type="EMBL" id="JARSBN010000004">
    <property type="protein sequence ID" value="MDG4716166.1"/>
    <property type="molecule type" value="Genomic_DNA"/>
</dbReference>
<evidence type="ECO:0000313" key="1">
    <source>
        <dbReference type="EMBL" id="MDG4716166.1"/>
    </source>
</evidence>
<sequence length="78" mass="8669">MKSTTSKALPCAVFGHNYVKSKTNSDQTAELTCSHCNAVVKTDASGNFEELSVSNKHIQTTLRQLFHLKLQITKPRFS</sequence>
<comment type="caution">
    <text evidence="1">The sequence shown here is derived from an EMBL/GenBank/DDBJ whole genome shotgun (WGS) entry which is preliminary data.</text>
</comment>
<accession>A0ABT6G299</accession>
<organism evidence="1 2">
    <name type="scientific">Winogradskyella marincola</name>
    <dbReference type="NCBI Taxonomy" id="3037795"/>
    <lineage>
        <taxon>Bacteria</taxon>
        <taxon>Pseudomonadati</taxon>
        <taxon>Bacteroidota</taxon>
        <taxon>Flavobacteriia</taxon>
        <taxon>Flavobacteriales</taxon>
        <taxon>Flavobacteriaceae</taxon>
        <taxon>Winogradskyella</taxon>
    </lineage>
</organism>
<protein>
    <submittedName>
        <fullName evidence="1">Uncharacterized protein</fullName>
    </submittedName>
</protein>
<gene>
    <name evidence="1" type="ORF">P7122_09800</name>
</gene>
<dbReference type="Proteomes" id="UP001529085">
    <property type="component" value="Unassembled WGS sequence"/>
</dbReference>
<proteinExistence type="predicted"/>
<dbReference type="RefSeq" id="WP_278005606.1">
    <property type="nucleotide sequence ID" value="NZ_JARSBN010000004.1"/>
</dbReference>
<reference evidence="1 2" key="1">
    <citation type="submission" date="2023-03" db="EMBL/GenBank/DDBJ databases">
        <title>Strain YYF002 represents a novel species in the genus Winogradskyella isolated from seawater.</title>
        <authorList>
            <person name="Fu Z.-Y."/>
        </authorList>
    </citation>
    <scope>NUCLEOTIDE SEQUENCE [LARGE SCALE GENOMIC DNA]</scope>
    <source>
        <strain evidence="1 2">YYF002</strain>
    </source>
</reference>